<feature type="domain" description="RING-type" evidence="2">
    <location>
        <begin position="32"/>
        <end position="73"/>
    </location>
</feature>
<keyword evidence="1" id="KW-0862">Zinc</keyword>
<evidence type="ECO:0000256" key="1">
    <source>
        <dbReference type="PROSITE-ProRule" id="PRU00175"/>
    </source>
</evidence>
<sequence length="123" mass="13637">MTAVALGLDQATLCSFPKLLYSRVKAASSSCCFICLSEHKESDVLRLLPGCGHYFRSKCVDLWLRMNRSRLNCRTSLVPTPVRSSLAEVTPPAGGRIAAQILESNKIHCKLIEVFRAWVRGVD</sequence>
<dbReference type="AlphaFoldDB" id="A0ABD3IVC2"/>
<reference evidence="3 4" key="1">
    <citation type="submission" date="2024-11" db="EMBL/GenBank/DDBJ databases">
        <title>Chromosome-level genome assembly of Eucalyptus globulus Labill. provides insights into its genome evolution.</title>
        <authorList>
            <person name="Li X."/>
        </authorList>
    </citation>
    <scope>NUCLEOTIDE SEQUENCE [LARGE SCALE GENOMIC DNA]</scope>
    <source>
        <strain evidence="3">CL2024</strain>
        <tissue evidence="3">Fresh tender leaves</tissue>
    </source>
</reference>
<dbReference type="Proteomes" id="UP001634007">
    <property type="component" value="Unassembled WGS sequence"/>
</dbReference>
<dbReference type="InterPro" id="IPR001841">
    <property type="entry name" value="Znf_RING"/>
</dbReference>
<organism evidence="3 4">
    <name type="scientific">Eucalyptus globulus</name>
    <name type="common">Tasmanian blue gum</name>
    <dbReference type="NCBI Taxonomy" id="34317"/>
    <lineage>
        <taxon>Eukaryota</taxon>
        <taxon>Viridiplantae</taxon>
        <taxon>Streptophyta</taxon>
        <taxon>Embryophyta</taxon>
        <taxon>Tracheophyta</taxon>
        <taxon>Spermatophyta</taxon>
        <taxon>Magnoliopsida</taxon>
        <taxon>eudicotyledons</taxon>
        <taxon>Gunneridae</taxon>
        <taxon>Pentapetalae</taxon>
        <taxon>rosids</taxon>
        <taxon>malvids</taxon>
        <taxon>Myrtales</taxon>
        <taxon>Myrtaceae</taxon>
        <taxon>Myrtoideae</taxon>
        <taxon>Eucalypteae</taxon>
        <taxon>Eucalyptus</taxon>
    </lineage>
</organism>
<dbReference type="SUPFAM" id="SSF57850">
    <property type="entry name" value="RING/U-box"/>
    <property type="match status" value="1"/>
</dbReference>
<evidence type="ECO:0000259" key="2">
    <source>
        <dbReference type="PROSITE" id="PS50089"/>
    </source>
</evidence>
<evidence type="ECO:0000313" key="4">
    <source>
        <dbReference type="Proteomes" id="UP001634007"/>
    </source>
</evidence>
<dbReference type="Gene3D" id="3.30.40.10">
    <property type="entry name" value="Zinc/RING finger domain, C3HC4 (zinc finger)"/>
    <property type="match status" value="1"/>
</dbReference>
<dbReference type="PANTHER" id="PTHR46719">
    <property type="entry name" value="TRANSCRIPTION FACTOR C2H2 FAMILY-RELATED"/>
    <property type="match status" value="1"/>
</dbReference>
<evidence type="ECO:0000313" key="3">
    <source>
        <dbReference type="EMBL" id="KAL3718109.1"/>
    </source>
</evidence>
<dbReference type="EMBL" id="JBJKBG010000010">
    <property type="protein sequence ID" value="KAL3718109.1"/>
    <property type="molecule type" value="Genomic_DNA"/>
</dbReference>
<name>A0ABD3IVC2_EUCGL</name>
<dbReference type="InterPro" id="IPR045899">
    <property type="entry name" value="ATL71-like"/>
</dbReference>
<dbReference type="PROSITE" id="PS50089">
    <property type="entry name" value="ZF_RING_2"/>
    <property type="match status" value="1"/>
</dbReference>
<keyword evidence="4" id="KW-1185">Reference proteome</keyword>
<dbReference type="GO" id="GO:0008270">
    <property type="term" value="F:zinc ion binding"/>
    <property type="evidence" value="ECO:0007669"/>
    <property type="project" value="UniProtKB-KW"/>
</dbReference>
<comment type="caution">
    <text evidence="3">The sequence shown here is derived from an EMBL/GenBank/DDBJ whole genome shotgun (WGS) entry which is preliminary data.</text>
</comment>
<proteinExistence type="predicted"/>
<accession>A0ABD3IVC2</accession>
<dbReference type="InterPro" id="IPR013083">
    <property type="entry name" value="Znf_RING/FYVE/PHD"/>
</dbReference>
<dbReference type="PANTHER" id="PTHR46719:SF20">
    <property type="entry name" value="RING-H2 FINGER PROTEIN ATL70-LIKE"/>
    <property type="match status" value="1"/>
</dbReference>
<protein>
    <recommendedName>
        <fullName evidence="2">RING-type domain-containing protein</fullName>
    </recommendedName>
</protein>
<keyword evidence="1" id="KW-0479">Metal-binding</keyword>
<keyword evidence="1" id="KW-0863">Zinc-finger</keyword>
<gene>
    <name evidence="3" type="ORF">ACJRO7_003270</name>
</gene>
<dbReference type="Pfam" id="PF13639">
    <property type="entry name" value="zf-RING_2"/>
    <property type="match status" value="1"/>
</dbReference>